<sequence length="68" mass="7307">MGGKRLPARSDHPTEPTLVVNGDEATMSPAGDSFSLVRLISDTRLSADPDSGHAGTFQDQSSFEFLRE</sequence>
<feature type="compositionally biased region" description="Polar residues" evidence="1">
    <location>
        <begin position="57"/>
        <end position="68"/>
    </location>
</feature>
<evidence type="ECO:0000313" key="2">
    <source>
        <dbReference type="EMBL" id="GHH89071.1"/>
    </source>
</evidence>
<feature type="region of interest" description="Disordered" evidence="1">
    <location>
        <begin position="45"/>
        <end position="68"/>
    </location>
</feature>
<feature type="region of interest" description="Disordered" evidence="1">
    <location>
        <begin position="1"/>
        <end position="26"/>
    </location>
</feature>
<accession>A0A919GSN8</accession>
<dbReference type="RefSeq" id="WP_189939305.1">
    <property type="nucleotide sequence ID" value="NZ_BNCD01000053.1"/>
</dbReference>
<proteinExistence type="predicted"/>
<gene>
    <name evidence="2" type="ORF">GCM10018793_70900</name>
</gene>
<dbReference type="Proteomes" id="UP000603708">
    <property type="component" value="Unassembled WGS sequence"/>
</dbReference>
<reference evidence="2" key="2">
    <citation type="submission" date="2020-09" db="EMBL/GenBank/DDBJ databases">
        <authorList>
            <person name="Sun Q."/>
            <person name="Ohkuma M."/>
        </authorList>
    </citation>
    <scope>NUCLEOTIDE SEQUENCE</scope>
    <source>
        <strain evidence="2">JCM 5069</strain>
    </source>
</reference>
<evidence type="ECO:0000313" key="3">
    <source>
        <dbReference type="Proteomes" id="UP000603708"/>
    </source>
</evidence>
<protein>
    <submittedName>
        <fullName evidence="2">Uncharacterized protein</fullName>
    </submittedName>
</protein>
<keyword evidence="3" id="KW-1185">Reference proteome</keyword>
<organism evidence="2 3">
    <name type="scientific">Streptomyces sulfonofaciens</name>
    <dbReference type="NCBI Taxonomy" id="68272"/>
    <lineage>
        <taxon>Bacteria</taxon>
        <taxon>Bacillati</taxon>
        <taxon>Actinomycetota</taxon>
        <taxon>Actinomycetes</taxon>
        <taxon>Kitasatosporales</taxon>
        <taxon>Streptomycetaceae</taxon>
        <taxon>Streptomyces</taxon>
    </lineage>
</organism>
<name>A0A919GSN8_9ACTN</name>
<evidence type="ECO:0000256" key="1">
    <source>
        <dbReference type="SAM" id="MobiDB-lite"/>
    </source>
</evidence>
<dbReference type="EMBL" id="BNCD01000053">
    <property type="protein sequence ID" value="GHH89071.1"/>
    <property type="molecule type" value="Genomic_DNA"/>
</dbReference>
<reference evidence="2" key="1">
    <citation type="journal article" date="2014" name="Int. J. Syst. Evol. Microbiol.">
        <title>Complete genome sequence of Corynebacterium casei LMG S-19264T (=DSM 44701T), isolated from a smear-ripened cheese.</title>
        <authorList>
            <consortium name="US DOE Joint Genome Institute (JGI-PGF)"/>
            <person name="Walter F."/>
            <person name="Albersmeier A."/>
            <person name="Kalinowski J."/>
            <person name="Ruckert C."/>
        </authorList>
    </citation>
    <scope>NUCLEOTIDE SEQUENCE</scope>
    <source>
        <strain evidence="2">JCM 5069</strain>
    </source>
</reference>
<comment type="caution">
    <text evidence="2">The sequence shown here is derived from an EMBL/GenBank/DDBJ whole genome shotgun (WGS) entry which is preliminary data.</text>
</comment>
<dbReference type="AlphaFoldDB" id="A0A919GSN8"/>